<dbReference type="AlphaFoldDB" id="A0A369JKE4"/>
<organism evidence="1 2">
    <name type="scientific">Hypsizygus marmoreus</name>
    <name type="common">White beech mushroom</name>
    <name type="synonym">Agaricus marmoreus</name>
    <dbReference type="NCBI Taxonomy" id="39966"/>
    <lineage>
        <taxon>Eukaryota</taxon>
        <taxon>Fungi</taxon>
        <taxon>Dikarya</taxon>
        <taxon>Basidiomycota</taxon>
        <taxon>Agaricomycotina</taxon>
        <taxon>Agaricomycetes</taxon>
        <taxon>Agaricomycetidae</taxon>
        <taxon>Agaricales</taxon>
        <taxon>Tricholomatineae</taxon>
        <taxon>Lyophyllaceae</taxon>
        <taxon>Hypsizygus</taxon>
    </lineage>
</organism>
<dbReference type="OrthoDB" id="412006at2759"/>
<name>A0A369JKE4_HYPMA</name>
<comment type="caution">
    <text evidence="1">The sequence shown here is derived from an EMBL/GenBank/DDBJ whole genome shotgun (WGS) entry which is preliminary data.</text>
</comment>
<dbReference type="EMBL" id="LUEZ02000051">
    <property type="protein sequence ID" value="RDB22318.1"/>
    <property type="molecule type" value="Genomic_DNA"/>
</dbReference>
<reference evidence="1" key="1">
    <citation type="submission" date="2018-04" db="EMBL/GenBank/DDBJ databases">
        <title>Whole genome sequencing of Hypsizygus marmoreus.</title>
        <authorList>
            <person name="Choi I.-G."/>
            <person name="Min B."/>
            <person name="Kim J.-G."/>
            <person name="Kim S."/>
            <person name="Oh Y.-L."/>
            <person name="Kong W.-S."/>
            <person name="Park H."/>
            <person name="Jeong J."/>
            <person name="Song E.-S."/>
        </authorList>
    </citation>
    <scope>NUCLEOTIDE SEQUENCE [LARGE SCALE GENOMIC DNA]</scope>
    <source>
        <strain evidence="1">51987-8</strain>
    </source>
</reference>
<dbReference type="InParanoid" id="A0A369JKE4"/>
<keyword evidence="2" id="KW-1185">Reference proteome</keyword>
<gene>
    <name evidence="1" type="ORF">Hypma_010538</name>
</gene>
<accession>A0A369JKE4</accession>
<proteinExistence type="predicted"/>
<dbReference type="Proteomes" id="UP000076154">
    <property type="component" value="Unassembled WGS sequence"/>
</dbReference>
<protein>
    <submittedName>
        <fullName evidence="1">Uncharacterized protein</fullName>
    </submittedName>
</protein>
<sequence>MAYITAVQYTELPDAENHRWAGSGRGHAANNVSCYCKPYDGGSHLNALKDHESHDTLEKVHQLYAVETNTVKEEHWKEFLEAAMECELWIANKYITNPSSDEEKTRIPTLRYTALDGLPAEAVTNKEKGELFT</sequence>
<evidence type="ECO:0000313" key="1">
    <source>
        <dbReference type="EMBL" id="RDB22318.1"/>
    </source>
</evidence>
<evidence type="ECO:0000313" key="2">
    <source>
        <dbReference type="Proteomes" id="UP000076154"/>
    </source>
</evidence>
<dbReference type="STRING" id="39966.A0A369JKE4"/>